<accession>A0A3N7ET56</accession>
<proteinExistence type="predicted"/>
<protein>
    <submittedName>
        <fullName evidence="1">Uncharacterized protein</fullName>
    </submittedName>
</protein>
<gene>
    <name evidence="1" type="ORF">POPTR_004G018900</name>
</gene>
<keyword evidence="2" id="KW-1185">Reference proteome</keyword>
<reference evidence="1 2" key="1">
    <citation type="journal article" date="2006" name="Science">
        <title>The genome of black cottonwood, Populus trichocarpa (Torr. &amp; Gray).</title>
        <authorList>
            <person name="Tuskan G.A."/>
            <person name="Difazio S."/>
            <person name="Jansson S."/>
            <person name="Bohlmann J."/>
            <person name="Grigoriev I."/>
            <person name="Hellsten U."/>
            <person name="Putnam N."/>
            <person name="Ralph S."/>
            <person name="Rombauts S."/>
            <person name="Salamov A."/>
            <person name="Schein J."/>
            <person name="Sterck L."/>
            <person name="Aerts A."/>
            <person name="Bhalerao R.R."/>
            <person name="Bhalerao R.P."/>
            <person name="Blaudez D."/>
            <person name="Boerjan W."/>
            <person name="Brun A."/>
            <person name="Brunner A."/>
            <person name="Busov V."/>
            <person name="Campbell M."/>
            <person name="Carlson J."/>
            <person name="Chalot M."/>
            <person name="Chapman J."/>
            <person name="Chen G.L."/>
            <person name="Cooper D."/>
            <person name="Coutinho P.M."/>
            <person name="Couturier J."/>
            <person name="Covert S."/>
            <person name="Cronk Q."/>
            <person name="Cunningham R."/>
            <person name="Davis J."/>
            <person name="Degroeve S."/>
            <person name="Dejardin A."/>
            <person name="Depamphilis C."/>
            <person name="Detter J."/>
            <person name="Dirks B."/>
            <person name="Dubchak I."/>
            <person name="Duplessis S."/>
            <person name="Ehlting J."/>
            <person name="Ellis B."/>
            <person name="Gendler K."/>
            <person name="Goodstein D."/>
            <person name="Gribskov M."/>
            <person name="Grimwood J."/>
            <person name="Groover A."/>
            <person name="Gunter L."/>
            <person name="Hamberger B."/>
            <person name="Heinze B."/>
            <person name="Helariutta Y."/>
            <person name="Henrissat B."/>
            <person name="Holligan D."/>
            <person name="Holt R."/>
            <person name="Huang W."/>
            <person name="Islam-Faridi N."/>
            <person name="Jones S."/>
            <person name="Jones-Rhoades M."/>
            <person name="Jorgensen R."/>
            <person name="Joshi C."/>
            <person name="Kangasjarvi J."/>
            <person name="Karlsson J."/>
            <person name="Kelleher C."/>
            <person name="Kirkpatrick R."/>
            <person name="Kirst M."/>
            <person name="Kohler A."/>
            <person name="Kalluri U."/>
            <person name="Larimer F."/>
            <person name="Leebens-Mack J."/>
            <person name="Leple J.C."/>
            <person name="Locascio P."/>
            <person name="Lou Y."/>
            <person name="Lucas S."/>
            <person name="Martin F."/>
            <person name="Montanini B."/>
            <person name="Napoli C."/>
            <person name="Nelson D.R."/>
            <person name="Nelson C."/>
            <person name="Nieminen K."/>
            <person name="Nilsson O."/>
            <person name="Pereda V."/>
            <person name="Peter G."/>
            <person name="Philippe R."/>
            <person name="Pilate G."/>
            <person name="Poliakov A."/>
            <person name="Razumovskaya J."/>
            <person name="Richardson P."/>
            <person name="Rinaldi C."/>
            <person name="Ritland K."/>
            <person name="Rouze P."/>
            <person name="Ryaboy D."/>
            <person name="Schmutz J."/>
            <person name="Schrader J."/>
            <person name="Segerman B."/>
            <person name="Shin H."/>
            <person name="Siddiqui A."/>
            <person name="Sterky F."/>
            <person name="Terry A."/>
            <person name="Tsai C.J."/>
            <person name="Uberbacher E."/>
            <person name="Unneberg P."/>
            <person name="Vahala J."/>
            <person name="Wall K."/>
            <person name="Wessler S."/>
            <person name="Yang G."/>
            <person name="Yin T."/>
            <person name="Douglas C."/>
            <person name="Marra M."/>
            <person name="Sandberg G."/>
            <person name="Van de Peer Y."/>
            <person name="Rokhsar D."/>
        </authorList>
    </citation>
    <scope>NUCLEOTIDE SEQUENCE [LARGE SCALE GENOMIC DNA]</scope>
    <source>
        <strain evidence="2">cv. Nisqually</strain>
    </source>
</reference>
<dbReference type="EMBL" id="CM009293">
    <property type="protein sequence ID" value="RQO88819.1"/>
    <property type="molecule type" value="Genomic_DNA"/>
</dbReference>
<organism evidence="1 2">
    <name type="scientific">Populus trichocarpa</name>
    <name type="common">Western balsam poplar</name>
    <name type="synonym">Populus balsamifera subsp. trichocarpa</name>
    <dbReference type="NCBI Taxonomy" id="3694"/>
    <lineage>
        <taxon>Eukaryota</taxon>
        <taxon>Viridiplantae</taxon>
        <taxon>Streptophyta</taxon>
        <taxon>Embryophyta</taxon>
        <taxon>Tracheophyta</taxon>
        <taxon>Spermatophyta</taxon>
        <taxon>Magnoliopsida</taxon>
        <taxon>eudicotyledons</taxon>
        <taxon>Gunneridae</taxon>
        <taxon>Pentapetalae</taxon>
        <taxon>rosids</taxon>
        <taxon>fabids</taxon>
        <taxon>Malpighiales</taxon>
        <taxon>Salicaceae</taxon>
        <taxon>Saliceae</taxon>
        <taxon>Populus</taxon>
    </lineage>
</organism>
<sequence>MGTIFLDRTEIIDVPQEGLMAASLWRPQPSHLGSPGRKERHLICQLLSYRLHVLGWQLAISFITDQPPPVYNHRYRPVTRNFVKSHYYTIDDGLGLFQLDELLFQG</sequence>
<evidence type="ECO:0000313" key="1">
    <source>
        <dbReference type="EMBL" id="RQO88819.1"/>
    </source>
</evidence>
<name>A0A3N7ET56_POPTR</name>
<dbReference type="Proteomes" id="UP000006729">
    <property type="component" value="Chromosome 4"/>
</dbReference>
<evidence type="ECO:0000313" key="2">
    <source>
        <dbReference type="Proteomes" id="UP000006729"/>
    </source>
</evidence>
<dbReference type="AlphaFoldDB" id="A0A3N7ET56"/>
<dbReference type="InParanoid" id="A0A3N7ET56"/>